<dbReference type="AlphaFoldDB" id="A0A2N6T7U4"/>
<dbReference type="Proteomes" id="UP000235836">
    <property type="component" value="Unassembled WGS sequence"/>
</dbReference>
<accession>A0A2N6T7U4</accession>
<organism evidence="1 2">
    <name type="scientific">Corynebacterium tuscaniense</name>
    <dbReference type="NCBI Taxonomy" id="302449"/>
    <lineage>
        <taxon>Bacteria</taxon>
        <taxon>Bacillati</taxon>
        <taxon>Actinomycetota</taxon>
        <taxon>Actinomycetes</taxon>
        <taxon>Mycobacteriales</taxon>
        <taxon>Corynebacteriaceae</taxon>
        <taxon>Corynebacterium</taxon>
    </lineage>
</organism>
<reference evidence="1 2" key="1">
    <citation type="submission" date="2017-09" db="EMBL/GenBank/DDBJ databases">
        <title>Bacterial strain isolated from the female urinary microbiota.</title>
        <authorList>
            <person name="Thomas-White K."/>
            <person name="Kumar N."/>
            <person name="Forster S."/>
            <person name="Putonti C."/>
            <person name="Lawley T."/>
            <person name="Wolfe A.J."/>
        </authorList>
    </citation>
    <scope>NUCLEOTIDE SEQUENCE [LARGE SCALE GENOMIC DNA]</scope>
    <source>
        <strain evidence="1 2">UMB0792</strain>
    </source>
</reference>
<protein>
    <submittedName>
        <fullName evidence="1">Uncharacterized protein</fullName>
    </submittedName>
</protein>
<name>A0A2N6T7U4_9CORY</name>
<gene>
    <name evidence="1" type="ORF">CJ203_00420</name>
</gene>
<evidence type="ECO:0000313" key="1">
    <source>
        <dbReference type="EMBL" id="PMC65385.1"/>
    </source>
</evidence>
<evidence type="ECO:0000313" key="2">
    <source>
        <dbReference type="Proteomes" id="UP000235836"/>
    </source>
</evidence>
<comment type="caution">
    <text evidence="1">The sequence shown here is derived from an EMBL/GenBank/DDBJ whole genome shotgun (WGS) entry which is preliminary data.</text>
</comment>
<keyword evidence="2" id="KW-1185">Reference proteome</keyword>
<proteinExistence type="predicted"/>
<dbReference type="EMBL" id="PNHG01000001">
    <property type="protein sequence ID" value="PMC65385.1"/>
    <property type="molecule type" value="Genomic_DNA"/>
</dbReference>
<sequence>MAISIDLFNWERRAEALLNTLATKARSIARSEAFTPGGKLEQWERVKDTYSNDVDDLAAELRFARRGAEQVMDYARAAAVGEAPDPAKPDVGVELAVARLLARHEQWDVNAVTETLDPIMGTQTAAVFMDELVKRGSVDVDLLEALLEKLNPSIEQARTVEKYALTLVNSVLQPVLEELEELLDRGPLAAAVSGGGDIHRKARASMAETAGTGTFTVAENGKYTVNTDRLAGVANV</sequence>
<dbReference type="RefSeq" id="WP_102723152.1">
    <property type="nucleotide sequence ID" value="NZ_PNHG01000001.1"/>
</dbReference>